<keyword evidence="11" id="KW-0274">FAD</keyword>
<keyword evidence="6" id="KW-0004">4Fe-4S</keyword>
<evidence type="ECO:0000256" key="9">
    <source>
        <dbReference type="ARBA" id="ARBA00022714"/>
    </source>
</evidence>
<evidence type="ECO:0000256" key="11">
    <source>
        <dbReference type="ARBA" id="ARBA00022827"/>
    </source>
</evidence>
<dbReference type="EC" id="1.7.1.4" evidence="19"/>
<dbReference type="InterPro" id="IPR036922">
    <property type="entry name" value="Rieske_2Fe-2S_sf"/>
</dbReference>
<comment type="cofactor">
    <cofactor evidence="2">
        <name>[4Fe-4S] cluster</name>
        <dbReference type="ChEBI" id="CHEBI:49883"/>
    </cofactor>
</comment>
<dbReference type="GO" id="GO:0008942">
    <property type="term" value="F:nitrite reductase [NAD(P)H] activity"/>
    <property type="evidence" value="ECO:0007669"/>
    <property type="project" value="UniProtKB-EC"/>
</dbReference>
<comment type="cofactor">
    <cofactor evidence="3">
        <name>FAD</name>
        <dbReference type="ChEBI" id="CHEBI:57692"/>
    </cofactor>
</comment>
<keyword evidence="12" id="KW-0560">Oxidoreductase</keyword>
<dbReference type="OrthoDB" id="432169at2759"/>
<evidence type="ECO:0000256" key="18">
    <source>
        <dbReference type="ARBA" id="ARBA00051413"/>
    </source>
</evidence>
<dbReference type="PROSITE" id="PS00365">
    <property type="entry name" value="NIR_SIR"/>
    <property type="match status" value="1"/>
</dbReference>
<keyword evidence="24" id="KW-1185">Reference proteome</keyword>
<comment type="pathway">
    <text evidence="4">Nitrogen metabolism; nitrate reduction (assimilation).</text>
</comment>
<dbReference type="GO" id="GO:0051537">
    <property type="term" value="F:2 iron, 2 sulfur cluster binding"/>
    <property type="evidence" value="ECO:0007669"/>
    <property type="project" value="UniProtKB-KW"/>
</dbReference>
<dbReference type="PANTHER" id="PTHR43809:SF1">
    <property type="entry name" value="NITRITE REDUCTASE (NADH) LARGE SUBUNIT"/>
    <property type="match status" value="1"/>
</dbReference>
<dbReference type="PRINTS" id="PR00368">
    <property type="entry name" value="FADPNR"/>
</dbReference>
<dbReference type="Pfam" id="PF01077">
    <property type="entry name" value="NIR_SIR"/>
    <property type="match status" value="1"/>
</dbReference>
<evidence type="ECO:0000256" key="10">
    <source>
        <dbReference type="ARBA" id="ARBA00022723"/>
    </source>
</evidence>
<feature type="compositionally biased region" description="Polar residues" evidence="21">
    <location>
        <begin position="16"/>
        <end position="26"/>
    </location>
</feature>
<dbReference type="InterPro" id="IPR006067">
    <property type="entry name" value="NO2/SO3_Rdtase_4Fe4S_dom"/>
</dbReference>
<dbReference type="EMBL" id="ML210280">
    <property type="protein sequence ID" value="TFK21046.1"/>
    <property type="molecule type" value="Genomic_DNA"/>
</dbReference>
<evidence type="ECO:0000256" key="14">
    <source>
        <dbReference type="ARBA" id="ARBA00023014"/>
    </source>
</evidence>
<evidence type="ECO:0000256" key="1">
    <source>
        <dbReference type="ARBA" id="ARBA00001929"/>
    </source>
</evidence>
<evidence type="ECO:0000256" key="8">
    <source>
        <dbReference type="ARBA" id="ARBA00022630"/>
    </source>
</evidence>
<keyword evidence="8" id="KW-0285">Flavoprotein</keyword>
<dbReference type="InterPro" id="IPR005117">
    <property type="entry name" value="NiRdtase/SiRdtase_haem-b_fer"/>
</dbReference>
<keyword evidence="14" id="KW-0411">Iron-sulfur</keyword>
<dbReference type="GO" id="GO:0015980">
    <property type="term" value="P:energy derivation by oxidation of organic compounds"/>
    <property type="evidence" value="ECO:0007669"/>
    <property type="project" value="UniProtKB-ARBA"/>
</dbReference>
<dbReference type="GO" id="GO:0020037">
    <property type="term" value="F:heme binding"/>
    <property type="evidence" value="ECO:0007669"/>
    <property type="project" value="InterPro"/>
</dbReference>
<evidence type="ECO:0000313" key="23">
    <source>
        <dbReference type="EMBL" id="TFK21046.1"/>
    </source>
</evidence>
<dbReference type="GO" id="GO:0051539">
    <property type="term" value="F:4 iron, 4 sulfur cluster binding"/>
    <property type="evidence" value="ECO:0007669"/>
    <property type="project" value="UniProtKB-KW"/>
</dbReference>
<gene>
    <name evidence="23" type="ORF">FA15DRAFT_758975</name>
</gene>
<keyword evidence="7" id="KW-0349">Heme</keyword>
<dbReference type="InterPro" id="IPR045854">
    <property type="entry name" value="NO2/SO3_Rdtase_4Fe4S_sf"/>
</dbReference>
<dbReference type="GO" id="GO:0042128">
    <property type="term" value="P:nitrate assimilation"/>
    <property type="evidence" value="ECO:0007669"/>
    <property type="project" value="UniProtKB-UniPathway"/>
</dbReference>
<dbReference type="SUPFAM" id="SSF51905">
    <property type="entry name" value="FAD/NAD(P)-binding domain"/>
    <property type="match status" value="2"/>
</dbReference>
<organism evidence="23 24">
    <name type="scientific">Coprinopsis marcescibilis</name>
    <name type="common">Agaric fungus</name>
    <name type="synonym">Psathyrella marcescibilis</name>
    <dbReference type="NCBI Taxonomy" id="230819"/>
    <lineage>
        <taxon>Eukaryota</taxon>
        <taxon>Fungi</taxon>
        <taxon>Dikarya</taxon>
        <taxon>Basidiomycota</taxon>
        <taxon>Agaricomycotina</taxon>
        <taxon>Agaricomycetes</taxon>
        <taxon>Agaricomycetidae</taxon>
        <taxon>Agaricales</taxon>
        <taxon>Agaricineae</taxon>
        <taxon>Psathyrellaceae</taxon>
        <taxon>Coprinopsis</taxon>
    </lineage>
</organism>
<evidence type="ECO:0000256" key="4">
    <source>
        <dbReference type="ARBA" id="ARBA00005096"/>
    </source>
</evidence>
<evidence type="ECO:0000313" key="24">
    <source>
        <dbReference type="Proteomes" id="UP000307440"/>
    </source>
</evidence>
<dbReference type="Gene3D" id="3.30.413.10">
    <property type="entry name" value="Sulfite Reductase Hemoprotein, domain 1"/>
    <property type="match status" value="1"/>
</dbReference>
<feature type="region of interest" description="Disordered" evidence="21">
    <location>
        <begin position="1"/>
        <end position="27"/>
    </location>
</feature>
<reference evidence="23 24" key="1">
    <citation type="journal article" date="2019" name="Nat. Ecol. Evol.">
        <title>Megaphylogeny resolves global patterns of mushroom evolution.</title>
        <authorList>
            <person name="Varga T."/>
            <person name="Krizsan K."/>
            <person name="Foldi C."/>
            <person name="Dima B."/>
            <person name="Sanchez-Garcia M."/>
            <person name="Sanchez-Ramirez S."/>
            <person name="Szollosi G.J."/>
            <person name="Szarkandi J.G."/>
            <person name="Papp V."/>
            <person name="Albert L."/>
            <person name="Andreopoulos W."/>
            <person name="Angelini C."/>
            <person name="Antonin V."/>
            <person name="Barry K.W."/>
            <person name="Bougher N.L."/>
            <person name="Buchanan P."/>
            <person name="Buyck B."/>
            <person name="Bense V."/>
            <person name="Catcheside P."/>
            <person name="Chovatia M."/>
            <person name="Cooper J."/>
            <person name="Damon W."/>
            <person name="Desjardin D."/>
            <person name="Finy P."/>
            <person name="Geml J."/>
            <person name="Haridas S."/>
            <person name="Hughes K."/>
            <person name="Justo A."/>
            <person name="Karasinski D."/>
            <person name="Kautmanova I."/>
            <person name="Kiss B."/>
            <person name="Kocsube S."/>
            <person name="Kotiranta H."/>
            <person name="LaButti K.M."/>
            <person name="Lechner B.E."/>
            <person name="Liimatainen K."/>
            <person name="Lipzen A."/>
            <person name="Lukacs Z."/>
            <person name="Mihaltcheva S."/>
            <person name="Morgado L.N."/>
            <person name="Niskanen T."/>
            <person name="Noordeloos M.E."/>
            <person name="Ohm R.A."/>
            <person name="Ortiz-Santana B."/>
            <person name="Ovrebo C."/>
            <person name="Racz N."/>
            <person name="Riley R."/>
            <person name="Savchenko A."/>
            <person name="Shiryaev A."/>
            <person name="Soop K."/>
            <person name="Spirin V."/>
            <person name="Szebenyi C."/>
            <person name="Tomsovsky M."/>
            <person name="Tulloss R.E."/>
            <person name="Uehling J."/>
            <person name="Grigoriev I.V."/>
            <person name="Vagvolgyi C."/>
            <person name="Papp T."/>
            <person name="Martin F.M."/>
            <person name="Miettinen O."/>
            <person name="Hibbett D.S."/>
            <person name="Nagy L.G."/>
        </authorList>
    </citation>
    <scope>NUCLEOTIDE SEQUENCE [LARGE SCALE GENOMIC DNA]</scope>
    <source>
        <strain evidence="23 24">CBS 121175</strain>
    </source>
</reference>
<dbReference type="Proteomes" id="UP000307440">
    <property type="component" value="Unassembled WGS sequence"/>
</dbReference>
<keyword evidence="15" id="KW-0534">Nitrate assimilation</keyword>
<dbReference type="InterPro" id="IPR036136">
    <property type="entry name" value="Nit/Sulf_reduc_fer-like_dom_sf"/>
</dbReference>
<name>A0A5C3KLB7_COPMA</name>
<keyword evidence="10" id="KW-0479">Metal-binding</keyword>
<dbReference type="Pfam" id="PF04324">
    <property type="entry name" value="Fer2_BFD"/>
    <property type="match status" value="1"/>
</dbReference>
<dbReference type="AlphaFoldDB" id="A0A5C3KLB7"/>
<comment type="similarity">
    <text evidence="5">Belongs to the nitrite and sulfite reductase 4Fe-4S domain family.</text>
</comment>
<dbReference type="InterPro" id="IPR012748">
    <property type="entry name" value="Rieske-like_NirD"/>
</dbReference>
<evidence type="ECO:0000256" key="7">
    <source>
        <dbReference type="ARBA" id="ARBA00022617"/>
    </source>
</evidence>
<dbReference type="PANTHER" id="PTHR43809">
    <property type="entry name" value="NITRITE REDUCTASE (NADH) LARGE SUBUNIT"/>
    <property type="match status" value="1"/>
</dbReference>
<dbReference type="NCBIfam" id="TIGR02378">
    <property type="entry name" value="nirD_assim_sml"/>
    <property type="match status" value="1"/>
</dbReference>
<dbReference type="InterPro" id="IPR052034">
    <property type="entry name" value="NasD-like"/>
</dbReference>
<dbReference type="Pfam" id="PF07992">
    <property type="entry name" value="Pyr_redox_2"/>
    <property type="match status" value="1"/>
</dbReference>
<dbReference type="CDD" id="cd03529">
    <property type="entry name" value="Rieske_NirD"/>
    <property type="match status" value="1"/>
</dbReference>
<comment type="cofactor">
    <cofactor evidence="1">
        <name>siroheme</name>
        <dbReference type="ChEBI" id="CHEBI:60052"/>
    </cofactor>
</comment>
<dbReference type="PROSITE" id="PS51296">
    <property type="entry name" value="RIESKE"/>
    <property type="match status" value="1"/>
</dbReference>
<dbReference type="SUPFAM" id="SSF55124">
    <property type="entry name" value="Nitrite/Sulfite reductase N-terminal domain-like"/>
    <property type="match status" value="1"/>
</dbReference>
<dbReference type="PRINTS" id="PR00397">
    <property type="entry name" value="SIROHAEM"/>
</dbReference>
<dbReference type="InterPro" id="IPR023753">
    <property type="entry name" value="FAD/NAD-binding_dom"/>
</dbReference>
<dbReference type="SUPFAM" id="SSF50022">
    <property type="entry name" value="ISP domain"/>
    <property type="match status" value="1"/>
</dbReference>
<evidence type="ECO:0000256" key="6">
    <source>
        <dbReference type="ARBA" id="ARBA00022485"/>
    </source>
</evidence>
<evidence type="ECO:0000256" key="21">
    <source>
        <dbReference type="SAM" id="MobiDB-lite"/>
    </source>
</evidence>
<protein>
    <recommendedName>
        <fullName evidence="20">Nitrite reductase [NAD(P)H]</fullName>
        <ecNumber evidence="19">1.7.1.4</ecNumber>
    </recommendedName>
</protein>
<evidence type="ECO:0000256" key="20">
    <source>
        <dbReference type="ARBA" id="ARBA00070300"/>
    </source>
</evidence>
<dbReference type="Gene3D" id="2.102.10.10">
    <property type="entry name" value="Rieske [2Fe-2S] iron-sulphur domain"/>
    <property type="match status" value="1"/>
</dbReference>
<comment type="catalytic activity">
    <reaction evidence="17">
        <text>NH4(+) + 3 NAD(+) + 2 H2O = nitrite + 3 NADH + 5 H(+)</text>
        <dbReference type="Rhea" id="RHEA:24628"/>
        <dbReference type="ChEBI" id="CHEBI:15377"/>
        <dbReference type="ChEBI" id="CHEBI:15378"/>
        <dbReference type="ChEBI" id="CHEBI:16301"/>
        <dbReference type="ChEBI" id="CHEBI:28938"/>
        <dbReference type="ChEBI" id="CHEBI:57540"/>
        <dbReference type="ChEBI" id="CHEBI:57945"/>
        <dbReference type="EC" id="1.7.1.4"/>
    </reaction>
</comment>
<dbReference type="Gene3D" id="3.50.50.60">
    <property type="entry name" value="FAD/NAD(P)-binding domain"/>
    <property type="match status" value="2"/>
</dbReference>
<dbReference type="Pfam" id="PF03460">
    <property type="entry name" value="NIR_SIR_ferr"/>
    <property type="match status" value="1"/>
</dbReference>
<evidence type="ECO:0000256" key="5">
    <source>
        <dbReference type="ARBA" id="ARBA00010429"/>
    </source>
</evidence>
<dbReference type="InterPro" id="IPR041854">
    <property type="entry name" value="BFD-like_2Fe2S-bd_dom_sf"/>
</dbReference>
<dbReference type="FunFam" id="3.30.413.10:FF:000007">
    <property type="entry name" value="Nitrite reductase [NAD(P)H] large subunit"/>
    <property type="match status" value="1"/>
</dbReference>
<dbReference type="UniPathway" id="UPA00653"/>
<accession>A0A5C3KLB7</accession>
<dbReference type="Pfam" id="PF13806">
    <property type="entry name" value="Rieske_2"/>
    <property type="match status" value="1"/>
</dbReference>
<feature type="compositionally biased region" description="Polar residues" evidence="21">
    <location>
        <begin position="431"/>
        <end position="444"/>
    </location>
</feature>
<evidence type="ECO:0000256" key="19">
    <source>
        <dbReference type="ARBA" id="ARBA00066907"/>
    </source>
</evidence>
<dbReference type="GO" id="GO:0046872">
    <property type="term" value="F:metal ion binding"/>
    <property type="evidence" value="ECO:0007669"/>
    <property type="project" value="UniProtKB-KW"/>
</dbReference>
<dbReference type="InterPro" id="IPR036188">
    <property type="entry name" value="FAD/NAD-bd_sf"/>
</dbReference>
<dbReference type="CDD" id="cd19944">
    <property type="entry name" value="NirB_Fer2_BFD-like_2"/>
    <property type="match status" value="1"/>
</dbReference>
<evidence type="ECO:0000256" key="12">
    <source>
        <dbReference type="ARBA" id="ARBA00023002"/>
    </source>
</evidence>
<evidence type="ECO:0000256" key="17">
    <source>
        <dbReference type="ARBA" id="ARBA00050114"/>
    </source>
</evidence>
<dbReference type="SUPFAM" id="SSF56014">
    <property type="entry name" value="Nitrite and sulphite reductase 4Fe-4S domain-like"/>
    <property type="match status" value="1"/>
</dbReference>
<dbReference type="InterPro" id="IPR007419">
    <property type="entry name" value="BFD-like_2Fe2S-bd_dom"/>
</dbReference>
<dbReference type="STRING" id="230819.A0A5C3KLB7"/>
<comment type="cofactor">
    <cofactor evidence="16">
        <name>[2Fe-2S] cluster</name>
        <dbReference type="ChEBI" id="CHEBI:190135"/>
    </cofactor>
</comment>
<sequence length="1179" mass="129462">MTFENSVDISEVGDAPTTSDDINGHQTPVDASVLKKPIASNGANGHAVEGNTTPGVIVDDAPAGKKIIFVVGLGMVGIAFIEKLLNMDDASQYFIVTCGEERHFAYNRVGLTEYFEHRNVENLYLNPPSWYAEQQPHRLSYHLQETVLSISPEDHLVHTDKNRSFKYHKCVIATGSRADLPPYITADDAEKTKGVFVYRNIADLDGIIAYAEKPEVKRAVVVGGGLLGLEAAKAVYDLESISHVSIINRSGYPLSRQLDGEAGEMVLHKIESMGVQVLTHCSPTRQLTRRVNDGSEDEVFYGFELPDGTVHEFDLVIYAIGIRPRDDVAKASGIKCSRRSGIIVSDDLKTSADDVYAIGECASWKENTYGLIGPGIEMADILTFNLTQTNAHAPRFMNAPDLSTKLKLMGIDVASFGDFFADKRLPKGRTQDVSTLATNGNSPKASKGPIEISIDEDDKPPATPAQLETTIPKPSPPKRHGRIRGQDEPINSLVYKDPFTATYKKYIFTEDGKYLLGGMMVGDVSDFVKLVAIVKKKKALEVLPSQFIIGEKRGEDDGGDLDDDAQVCSCHNVLKADIGRCVKSGDCLTIPDLKSKTKVGTGCGGCMPLVTSIFNSEMKKAGRVLNNNLCPHFAMSRSDLFQVVKVKQLRMFSEIMEAVGIDKDALGCEICKPTIGSILSSLYNEHVMKPSHHQNQDTNDRFLANIQRNGTFSVVPRMTAGEVSPDGLIAIGSIAKKYDLYTKITGGQRIDMFGAKKEDLPDIWEALNAAGFESGHAYGKSLRTVKSCVGSTWCRYGVGDSVGLAVQLENRYRGVRSPHKFKGGVSGCVRECAEAQGKDFGLIATDKGWNIFLGGNGGANPRHADLFAKDVPPSKVVRIIDRFLAYYIMTADKLQRTARWIENMEGGIEKLRKVIIDDELGLCKDLDAMMDNLVNTYEDEWAAVVKDPSKRKLFKQFVNTDERRAQSELIQDRGQTRPADWAKDYPPVKLSIDQLSTPKSEWSWISVARKSDMLINDEGTSSAAVKYGDSQLAIFHVPRRGFYATQQMCPHKRAFVLEHGIIGDSSNGKPYVSCPLHKRNFTLTDGECLNDSDYQIMAFETREDPADTDNIQVLLPPKEDLDSIISTEKWLVRQAESEALGLNAATQIGILGPRGEIVGELNGTSDCASSACGDSKLSW</sequence>
<proteinExistence type="inferred from homology"/>
<keyword evidence="13" id="KW-0408">Iron</keyword>
<keyword evidence="9" id="KW-0001">2Fe-2S</keyword>
<evidence type="ECO:0000256" key="3">
    <source>
        <dbReference type="ARBA" id="ARBA00001974"/>
    </source>
</evidence>
<evidence type="ECO:0000259" key="22">
    <source>
        <dbReference type="PROSITE" id="PS51296"/>
    </source>
</evidence>
<evidence type="ECO:0000256" key="16">
    <source>
        <dbReference type="ARBA" id="ARBA00034078"/>
    </source>
</evidence>
<dbReference type="Gene3D" id="1.10.10.1100">
    <property type="entry name" value="BFD-like [2Fe-2S]-binding domain"/>
    <property type="match status" value="1"/>
</dbReference>
<feature type="region of interest" description="Disordered" evidence="21">
    <location>
        <begin position="431"/>
        <end position="486"/>
    </location>
</feature>
<evidence type="ECO:0000256" key="15">
    <source>
        <dbReference type="ARBA" id="ARBA00023063"/>
    </source>
</evidence>
<dbReference type="FunFam" id="1.10.10.1100:FF:000002">
    <property type="entry name" value="Nitrite reductase large subunit"/>
    <property type="match status" value="1"/>
</dbReference>
<evidence type="ECO:0000256" key="13">
    <source>
        <dbReference type="ARBA" id="ARBA00023004"/>
    </source>
</evidence>
<comment type="catalytic activity">
    <reaction evidence="18">
        <text>NH4(+) + 3 NADP(+) + 2 H2O = nitrite + 3 NADPH + 5 H(+)</text>
        <dbReference type="Rhea" id="RHEA:24632"/>
        <dbReference type="ChEBI" id="CHEBI:15377"/>
        <dbReference type="ChEBI" id="CHEBI:15378"/>
        <dbReference type="ChEBI" id="CHEBI:16301"/>
        <dbReference type="ChEBI" id="CHEBI:28938"/>
        <dbReference type="ChEBI" id="CHEBI:57783"/>
        <dbReference type="ChEBI" id="CHEBI:58349"/>
        <dbReference type="EC" id="1.7.1.4"/>
    </reaction>
</comment>
<dbReference type="InterPro" id="IPR006066">
    <property type="entry name" value="NO2/SO3_Rdtase_FeS/sirohaem_BS"/>
</dbReference>
<dbReference type="InterPro" id="IPR017941">
    <property type="entry name" value="Rieske_2Fe-2S"/>
</dbReference>
<feature type="domain" description="Rieske" evidence="22">
    <location>
        <begin position="1005"/>
        <end position="1104"/>
    </location>
</feature>
<evidence type="ECO:0000256" key="2">
    <source>
        <dbReference type="ARBA" id="ARBA00001966"/>
    </source>
</evidence>